<feature type="disulfide bond" evidence="2">
    <location>
        <begin position="471"/>
        <end position="486"/>
    </location>
</feature>
<feature type="compositionally biased region" description="Polar residues" evidence="3">
    <location>
        <begin position="1035"/>
        <end position="1044"/>
    </location>
</feature>
<comment type="caution">
    <text evidence="2">Lacks conserved residue(s) required for the propagation of feature annotation.</text>
</comment>
<feature type="compositionally biased region" description="Basic and acidic residues" evidence="3">
    <location>
        <begin position="961"/>
        <end position="974"/>
    </location>
</feature>
<keyword evidence="4" id="KW-1133">Transmembrane helix</keyword>
<feature type="compositionally biased region" description="Polar residues" evidence="3">
    <location>
        <begin position="1606"/>
        <end position="1615"/>
    </location>
</feature>
<comment type="caution">
    <text evidence="6">The sequence shown here is derived from an EMBL/GenBank/DDBJ whole genome shotgun (WGS) entry which is preliminary data.</text>
</comment>
<feature type="compositionally biased region" description="Basic and acidic residues" evidence="3">
    <location>
        <begin position="1349"/>
        <end position="1367"/>
    </location>
</feature>
<feature type="compositionally biased region" description="Basic and acidic residues" evidence="3">
    <location>
        <begin position="1211"/>
        <end position="1232"/>
    </location>
</feature>
<feature type="compositionally biased region" description="Low complexity" evidence="3">
    <location>
        <begin position="937"/>
        <end position="950"/>
    </location>
</feature>
<feature type="compositionally biased region" description="Basic residues" evidence="3">
    <location>
        <begin position="997"/>
        <end position="1010"/>
    </location>
</feature>
<dbReference type="Proteomes" id="UP000762676">
    <property type="component" value="Unassembled WGS sequence"/>
</dbReference>
<dbReference type="EMBL" id="BMAT01006351">
    <property type="protein sequence ID" value="GFS10847.1"/>
    <property type="molecule type" value="Genomic_DNA"/>
</dbReference>
<feature type="region of interest" description="Disordered" evidence="3">
    <location>
        <begin position="804"/>
        <end position="1046"/>
    </location>
</feature>
<accession>A0AAV4IKY1</accession>
<feature type="region of interest" description="Disordered" evidence="3">
    <location>
        <begin position="1344"/>
        <end position="1451"/>
    </location>
</feature>
<feature type="compositionally biased region" description="Low complexity" evidence="3">
    <location>
        <begin position="702"/>
        <end position="734"/>
    </location>
</feature>
<evidence type="ECO:0000313" key="7">
    <source>
        <dbReference type="Proteomes" id="UP000762676"/>
    </source>
</evidence>
<proteinExistence type="predicted"/>
<keyword evidence="7" id="KW-1185">Reference proteome</keyword>
<feature type="chain" id="PRO_5043528609" evidence="5">
    <location>
        <begin position="28"/>
        <end position="1732"/>
    </location>
</feature>
<dbReference type="Gene3D" id="4.10.400.10">
    <property type="entry name" value="Low-density Lipoprotein Receptor"/>
    <property type="match status" value="1"/>
</dbReference>
<keyword evidence="1 2" id="KW-1015">Disulfide bond</keyword>
<feature type="compositionally biased region" description="Basic and acidic residues" evidence="3">
    <location>
        <begin position="1654"/>
        <end position="1667"/>
    </location>
</feature>
<dbReference type="InterPro" id="IPR042333">
    <property type="entry name" value="LRAD2/Mig-13-like"/>
</dbReference>
<feature type="compositionally biased region" description="Low complexity" evidence="3">
    <location>
        <begin position="859"/>
        <end position="880"/>
    </location>
</feature>
<feature type="region of interest" description="Disordered" evidence="3">
    <location>
        <begin position="679"/>
        <end position="747"/>
    </location>
</feature>
<evidence type="ECO:0000313" key="6">
    <source>
        <dbReference type="EMBL" id="GFS10847.1"/>
    </source>
</evidence>
<name>A0AAV4IKY1_9GAST</name>
<evidence type="ECO:0000256" key="2">
    <source>
        <dbReference type="PROSITE-ProRule" id="PRU00124"/>
    </source>
</evidence>
<feature type="compositionally biased region" description="Low complexity" evidence="3">
    <location>
        <begin position="1683"/>
        <end position="1699"/>
    </location>
</feature>
<evidence type="ECO:0000256" key="5">
    <source>
        <dbReference type="SAM" id="SignalP"/>
    </source>
</evidence>
<keyword evidence="4" id="KW-0472">Membrane</keyword>
<feature type="region of interest" description="Disordered" evidence="3">
    <location>
        <begin position="1470"/>
        <end position="1489"/>
    </location>
</feature>
<dbReference type="PROSITE" id="PS50068">
    <property type="entry name" value="LDLRA_2"/>
    <property type="match status" value="1"/>
</dbReference>
<sequence length="1732" mass="193352">MVTSSLVLRSTYIIALVLLCMVISVFCAQEHEVRAEYDICDPKTHFVDPSRVFLRGPTGNEKFVQSTTVYVNWTRPERRDFSCLMLFKTDHMSQIRVDAVGQEFRYPSCSQQTALSKGQEEIDSCLSGCVYFKLVDSDYKSETMKQVTSSASLQTYPPYTSQSSKLHVIACHKGLDEMQGSVNMRLRLSTVSKHRKIQGYVGVTTLSSQTLTSPYFPNPYIQNSEEYTYSFSGIPGSGASVIAVTFDDWYLSQFSKIVFKVGGRETYLSGLDPRPYFIAKSPTMQMTFNTGQSLVAGGYYSFLGFKAVAKFYRHEDDVPKFVTDCDKTIDEGPGGVIIQNNFPDTRARDCVWIIKPVKGFSSVYLKVVSYSNGWTSWSSAEDESSLEVRGGITSDAPQRMLLRPSSSTPLPHYIGQTSQGFYIRLKGIYAHGRQPIAISYSQFRLQCSSVYEYDTYFKCGNGRCIDKVLRCDEYDHCGDNTDELYCNKDSDNEVNKHEGGHDYNYSISVGVIIPMVVVVFLIIVICLLVIFFKRFRRLRQSNAGHGVSSSGLLGGGGARGDTRDALARPMDSGRRTCAARSVLNHEWKQRSATHPSSQFSLSLARPIWGLQGSRAVLEFQESWKNRRRRHRGTRSNHPVLPGYPDYPPSYDEALVSTPVDMLNMAFPWSHSDLAMGQPPSYEDAMLETSESSPVGPLSPPYNNSTTQQNNNNNNNMNNNNNNNNNNISSNYNDNGRQSRSGSVPSISTTMASGVYPGLHISRLVAGSANDVLADGQDRHRQGTCAASLNSDIILDPNLAPGAYISSSSSSEASETEMQMDISSSSESSTDNEQGFIPSGTQAPHLAHSDDQQPPHHHQPQQQLQQQSTHSSRRSSSVSTLGGTPTLSSQECDHKIEQDDQDQPIVVKIQDPANKKDEDHLKEVEIMKEDQDERGVPTENNTGDVNDNNENLSPQTQRNNRQSRDSHASSRHSENESSSLQDLYATNGRDQQYTRSRETRKRHGRHRSRNKNKMEVSDQSGNGRRDHHRSEDEPGPSTTVDSQVQRRPLLAVDHEDIAEECMDKPSHLERRDLLSSKNAFKSQSCFNLNIGGEDNGLYESNGNTSVADKRFSYAGEGDATIRSQNVEQLQLPLSHKLAKDRGLERLDRFDAARYKRSGDNTEVSLGYGATARESLQSIPEVESGNNLMGLLPSDTPYSTLSCNSNSQNLRGSIDEVSRLKTNEESQKERRDALEPIPHQHSFGTQHSQPQENQKRHSSDYRPDFSQDSSLSLHINYLRTLPQYTNGTKHLPPARQVASQQNNYGPRKSRTTDFGGEETCRPQVPPAMSSSEIANIYAKRQSLGSLEESLSGERAERFSRLKSAGDRRDHRSAKSQPTSQSSQLTSYPREGEHNPKQMTYHDPSRSKGSSFQKSVNPDDPHIPQENKLFSKAPNEFSPMGSKDKPPSAYPGVMRDTPITFSMAAEKISVHKDSNGSDISNAVGSDLRKTQPHKISREEINKHTARDQGGSGSVSANGFEGPVHSLYKAKPVLASPQPLPQSAYAGERSVKMSSNALPTDKASGFRDNYSDRTRMARQPNEKFNDMPAGPRSTSQNDRSVYHPRPRKFQPSSQMTGEQNVDFRASPKGKLERPKDSQPATRPELNYRDNSITSCHMDNYKPDHRNLRSRPDAGPAPRSPFYREMYQPTRSVPNSSSSYSQPQRENFGLGSAEQRGDLPVDYVLLQDDKDEMDIYV</sequence>
<reference evidence="6 7" key="1">
    <citation type="journal article" date="2021" name="Elife">
        <title>Chloroplast acquisition without the gene transfer in kleptoplastic sea slugs, Plakobranchus ocellatus.</title>
        <authorList>
            <person name="Maeda T."/>
            <person name="Takahashi S."/>
            <person name="Yoshida T."/>
            <person name="Shimamura S."/>
            <person name="Takaki Y."/>
            <person name="Nagai Y."/>
            <person name="Toyoda A."/>
            <person name="Suzuki Y."/>
            <person name="Arimoto A."/>
            <person name="Ishii H."/>
            <person name="Satoh N."/>
            <person name="Nishiyama T."/>
            <person name="Hasebe M."/>
            <person name="Maruyama T."/>
            <person name="Minagawa J."/>
            <person name="Obokata J."/>
            <person name="Shigenobu S."/>
        </authorList>
    </citation>
    <scope>NUCLEOTIDE SEQUENCE [LARGE SCALE GENOMIC DNA]</scope>
</reference>
<evidence type="ECO:0000256" key="3">
    <source>
        <dbReference type="SAM" id="MobiDB-lite"/>
    </source>
</evidence>
<feature type="compositionally biased region" description="Basic and acidic residues" evidence="3">
    <location>
        <begin position="912"/>
        <end position="935"/>
    </location>
</feature>
<protein>
    <submittedName>
        <fullName evidence="6">Neuropilin and tolloid-like protein 1</fullName>
    </submittedName>
</protein>
<feature type="region of interest" description="Disordered" evidence="3">
    <location>
        <begin position="1542"/>
        <end position="1715"/>
    </location>
</feature>
<dbReference type="InterPro" id="IPR036055">
    <property type="entry name" value="LDL_receptor-like_sf"/>
</dbReference>
<keyword evidence="4" id="KW-0812">Transmembrane</keyword>
<feature type="region of interest" description="Disordered" evidence="3">
    <location>
        <begin position="1282"/>
        <end position="1326"/>
    </location>
</feature>
<feature type="region of interest" description="Disordered" evidence="3">
    <location>
        <begin position="1203"/>
        <end position="1265"/>
    </location>
</feature>
<organism evidence="6 7">
    <name type="scientific">Elysia marginata</name>
    <dbReference type="NCBI Taxonomy" id="1093978"/>
    <lineage>
        <taxon>Eukaryota</taxon>
        <taxon>Metazoa</taxon>
        <taxon>Spiralia</taxon>
        <taxon>Lophotrochozoa</taxon>
        <taxon>Mollusca</taxon>
        <taxon>Gastropoda</taxon>
        <taxon>Heterobranchia</taxon>
        <taxon>Euthyneura</taxon>
        <taxon>Panpulmonata</taxon>
        <taxon>Sacoglossa</taxon>
        <taxon>Placobranchoidea</taxon>
        <taxon>Plakobranchidae</taxon>
        <taxon>Elysia</taxon>
    </lineage>
</organism>
<dbReference type="PANTHER" id="PTHR24652">
    <property type="entry name" value="LOW-DENSITY LIPOPROTEIN RECEPTOR CLASS A DOMAIN-CONTAINING PROTEIN 2"/>
    <property type="match status" value="1"/>
</dbReference>
<dbReference type="InterPro" id="IPR002172">
    <property type="entry name" value="LDrepeatLR_classA_rpt"/>
</dbReference>
<dbReference type="Pfam" id="PF00057">
    <property type="entry name" value="Ldl_recept_a"/>
    <property type="match status" value="1"/>
</dbReference>
<evidence type="ECO:0000256" key="1">
    <source>
        <dbReference type="ARBA" id="ARBA00023157"/>
    </source>
</evidence>
<dbReference type="PROSITE" id="PS01209">
    <property type="entry name" value="LDLRA_1"/>
    <property type="match status" value="1"/>
</dbReference>
<feature type="disulfide bond" evidence="2">
    <location>
        <begin position="459"/>
        <end position="477"/>
    </location>
</feature>
<evidence type="ECO:0000256" key="4">
    <source>
        <dbReference type="SAM" id="Phobius"/>
    </source>
</evidence>
<dbReference type="CDD" id="cd00112">
    <property type="entry name" value="LDLa"/>
    <property type="match status" value="1"/>
</dbReference>
<feature type="compositionally biased region" description="Basic and acidic residues" evidence="3">
    <location>
        <begin position="1565"/>
        <end position="1581"/>
    </location>
</feature>
<feature type="compositionally biased region" description="Low complexity" evidence="3">
    <location>
        <begin position="805"/>
        <end position="828"/>
    </location>
</feature>
<dbReference type="InterPro" id="IPR023415">
    <property type="entry name" value="LDLR_class-A_CS"/>
</dbReference>
<feature type="transmembrane region" description="Helical" evidence="4">
    <location>
        <begin position="511"/>
        <end position="532"/>
    </location>
</feature>
<feature type="compositionally biased region" description="Polar residues" evidence="3">
    <location>
        <begin position="1240"/>
        <end position="1250"/>
    </location>
</feature>
<dbReference type="SMART" id="SM00192">
    <property type="entry name" value="LDLa"/>
    <property type="match status" value="1"/>
</dbReference>
<feature type="compositionally biased region" description="Polar residues" evidence="3">
    <location>
        <begin position="1404"/>
        <end position="1413"/>
    </location>
</feature>
<feature type="signal peptide" evidence="5">
    <location>
        <begin position="1"/>
        <end position="27"/>
    </location>
</feature>
<feature type="compositionally biased region" description="Low complexity" evidence="3">
    <location>
        <begin position="1373"/>
        <end position="1384"/>
    </location>
</feature>
<feature type="compositionally biased region" description="Polar residues" evidence="3">
    <location>
        <begin position="735"/>
        <end position="747"/>
    </location>
</feature>
<dbReference type="SUPFAM" id="SSF57424">
    <property type="entry name" value="LDL receptor-like module"/>
    <property type="match status" value="1"/>
</dbReference>
<gene>
    <name evidence="6" type="ORF">ElyMa_003071300</name>
</gene>
<dbReference type="PANTHER" id="PTHR24652:SF67">
    <property type="entry name" value="LOW-DENSITY LIPOPROTEIN RECEPTOR CLASS A DOMAIN-CONTAINING PROTEIN 2"/>
    <property type="match status" value="1"/>
</dbReference>
<feature type="compositionally biased region" description="Basic and acidic residues" evidence="3">
    <location>
        <begin position="1251"/>
        <end position="1263"/>
    </location>
</feature>
<keyword evidence="5" id="KW-0732">Signal</keyword>